<evidence type="ECO:0000313" key="2">
    <source>
        <dbReference type="Proteomes" id="UP001140234"/>
    </source>
</evidence>
<accession>A0ACC1K7D7</accession>
<protein>
    <submittedName>
        <fullName evidence="1">Uncharacterized protein</fullName>
    </submittedName>
</protein>
<comment type="caution">
    <text evidence="1">The sequence shown here is derived from an EMBL/GenBank/DDBJ whole genome shotgun (WGS) entry which is preliminary data.</text>
</comment>
<dbReference type="EMBL" id="JANBUJ010000045">
    <property type="protein sequence ID" value="KAJ2775023.1"/>
    <property type="molecule type" value="Genomic_DNA"/>
</dbReference>
<evidence type="ECO:0000313" key="1">
    <source>
        <dbReference type="EMBL" id="KAJ2775023.1"/>
    </source>
</evidence>
<sequence length="1524" mass="168471">MAASLCPAGGEGWGPLSPTRPVDFTPCFQYGAVVAGLNALFVVAAIARLHTLRLRPRLPAALVAGSLFWVKLSLAVAALAASAAELAITAQESPYGSVFTIALALQTAAAGVAVRLHYREQFGSRVASTRLLLFWFATVLVALMRLRTALALDLVDADPEAVVANTLFMLAALATLALECQAKPHRLYELPVDDDDDEYESDYGLQSPEERANIFSRLTFTWMTPLLKQGLRKPLEMEDTWELAREYRPDVATAAFQRNWQAELKRPQPSLFRATARSYWAAWALAGLYKLIKDLVAFLNPILLARLIGFVSRYGSADAEPIENGYFYALAMFVVASVQTLAFQQHWSQNQRVNCLMKVTYTTAIYRKTMVLSNDARQQYNVGGIVTHMSVDSQRVADFTANFAHHLWSSPLQIALALYLLYRTLGWTAFAGVLTMLVSIPTSARLSRSMRALNKLLMGYRDRRMKVMDEVLSGIKIIKLYAWESSFIRRINEIRVGLELATVRRYGVIQAVFSFVTTLLPFVVSFATFGLYSLADNVSHGPLTPQLVFVSLTLFNMLRFPLSFGPMVIPSLLEAMVSSRRICDFLTADEIDPAAIGHEPYDRDAPGTGPSDALVRVDGATFKWLSTGEPVLRDVDIECRRDELVAVIGRVGAGKSSLMSAVLGDMAKCAGAVTIRGSVAYVPQQPWIMNATVRDNILFGHRFDQAFYDRVVDACALRPDLDMLPAGDMTEIGEKGINLSGGQKARVSLARAVYARADVYLLDDPLAAVDAHVGKHIFTNVLGPQGLLKTRARILVTNAVQYLNSADNIVMLAGGAVVDRGSFADCMARQGEVYEFIHRFIDDGQTPGASNDASNAASDAEFYEDQEAPTEQEVVLSPQTVEIRRRSTKQTIGRASIGMAHEAHTRQLQQQQRKRLAPADAGRTMTDEVSRQGSVEWSTYQTYVRACGGRNMAMFGAALFAASVSNVCANMWLKHWASSNDGTDFSGLFWSAGAHPMSYYLLIYGGLGLLGACMSSLQSLLLWTRCSIRASTNIHQGMLTGTLRSPMAFFDVTPMGRVLNRFSSDLQRCDEMLPRSVSSMVSTMISVVSAVSVIAFSTPLMMAIMVPLAFVYRSLQQHYLYSSRELKRLDSTTRSPIFAHFQESIGGVSTIRAYSQQPRFIADNERRLELNTRAYNTYLSLNRWLSLRLETLGNLVMLGTTLLAIVSLQYLGYGDAGLVGLAVTYALDFTSSLNWSVRSYTEVENSMIQLERCVEYAKLPQEAPDVIADHRPDAQWPEHGAVEFRDYSTRYREGLDLVLKGLSFRVQPSQKVGIVGRTGAGKSSLTLALFRIIEAAGGQVLLDGQDIAQYGLADVRGRLSIIPQDPVLFAGTVRENLDPFGQYSDEDIWRALEHAHLADFVREKDERLEFEVAQNGENFSVGQRQLVCLARALLKRAKVLVLDEATAAIDNATDAIIQQTIREEFKHCTVLTIAHRLNTVLDSDMILVMDGGRMGEYDTPQNLLQNENSLFAKLVEEARTGDSQ</sequence>
<gene>
    <name evidence="1" type="ORF">IWQ57_000571</name>
</gene>
<keyword evidence="2" id="KW-1185">Reference proteome</keyword>
<organism evidence="1 2">
    <name type="scientific">Coemansia nantahalensis</name>
    <dbReference type="NCBI Taxonomy" id="2789366"/>
    <lineage>
        <taxon>Eukaryota</taxon>
        <taxon>Fungi</taxon>
        <taxon>Fungi incertae sedis</taxon>
        <taxon>Zoopagomycota</taxon>
        <taxon>Kickxellomycotina</taxon>
        <taxon>Kickxellomycetes</taxon>
        <taxon>Kickxellales</taxon>
        <taxon>Kickxellaceae</taxon>
        <taxon>Coemansia</taxon>
    </lineage>
</organism>
<name>A0ACC1K7D7_9FUNG</name>
<reference evidence="1" key="1">
    <citation type="submission" date="2022-07" db="EMBL/GenBank/DDBJ databases">
        <title>Phylogenomic reconstructions and comparative analyses of Kickxellomycotina fungi.</title>
        <authorList>
            <person name="Reynolds N.K."/>
            <person name="Stajich J.E."/>
            <person name="Barry K."/>
            <person name="Grigoriev I.V."/>
            <person name="Crous P."/>
            <person name="Smith M.E."/>
        </authorList>
    </citation>
    <scope>NUCLEOTIDE SEQUENCE</scope>
    <source>
        <strain evidence="1">CBS 109366</strain>
    </source>
</reference>
<dbReference type="Proteomes" id="UP001140234">
    <property type="component" value="Unassembled WGS sequence"/>
</dbReference>
<proteinExistence type="predicted"/>